<evidence type="ECO:0008006" key="4">
    <source>
        <dbReference type="Google" id="ProtNLM"/>
    </source>
</evidence>
<dbReference type="OrthoDB" id="799967at2"/>
<reference evidence="2 3" key="1">
    <citation type="submission" date="2019-02" db="EMBL/GenBank/DDBJ databases">
        <title>Bacterial novel species isolated from soil.</title>
        <authorList>
            <person name="Jung H.-Y."/>
        </authorList>
    </citation>
    <scope>NUCLEOTIDE SEQUENCE [LARGE SCALE GENOMIC DNA]</scope>
    <source>
        <strain evidence="2 3">1-3-3-3</strain>
    </source>
</reference>
<dbReference type="AlphaFoldDB" id="A0A4Q5LD65"/>
<evidence type="ECO:0000313" key="3">
    <source>
        <dbReference type="Proteomes" id="UP000294155"/>
    </source>
</evidence>
<keyword evidence="3" id="KW-1185">Reference proteome</keyword>
<organism evidence="2 3">
    <name type="scientific">Hymenobacter persicinus</name>
    <dbReference type="NCBI Taxonomy" id="2025506"/>
    <lineage>
        <taxon>Bacteria</taxon>
        <taxon>Pseudomonadati</taxon>
        <taxon>Bacteroidota</taxon>
        <taxon>Cytophagia</taxon>
        <taxon>Cytophagales</taxon>
        <taxon>Hymenobacteraceae</taxon>
        <taxon>Hymenobacter</taxon>
    </lineage>
</organism>
<dbReference type="Proteomes" id="UP000294155">
    <property type="component" value="Unassembled WGS sequence"/>
</dbReference>
<sequence>MKAKHGLILFILGWCLRLVGGLFKVQHWAGADSLLIISTALLVVGLLVFGAKLLAHPKVKEFLNR</sequence>
<evidence type="ECO:0000313" key="2">
    <source>
        <dbReference type="EMBL" id="RYU81285.1"/>
    </source>
</evidence>
<gene>
    <name evidence="2" type="ORF">EWM57_06830</name>
</gene>
<proteinExistence type="predicted"/>
<keyword evidence="1" id="KW-0812">Transmembrane</keyword>
<dbReference type="RefSeq" id="WP_129920391.1">
    <property type="nucleotide sequence ID" value="NZ_SEWE01000010.1"/>
</dbReference>
<protein>
    <recommendedName>
        <fullName evidence="4">Gliding motility protein GldL</fullName>
    </recommendedName>
</protein>
<comment type="caution">
    <text evidence="2">The sequence shown here is derived from an EMBL/GenBank/DDBJ whole genome shotgun (WGS) entry which is preliminary data.</text>
</comment>
<evidence type="ECO:0000256" key="1">
    <source>
        <dbReference type="SAM" id="Phobius"/>
    </source>
</evidence>
<name>A0A4Q5LD65_9BACT</name>
<keyword evidence="1" id="KW-0472">Membrane</keyword>
<feature type="transmembrane region" description="Helical" evidence="1">
    <location>
        <begin position="34"/>
        <end position="55"/>
    </location>
</feature>
<accession>A0A4Q5LD65</accession>
<keyword evidence="1" id="KW-1133">Transmembrane helix</keyword>
<dbReference type="EMBL" id="SEWE01000010">
    <property type="protein sequence ID" value="RYU81285.1"/>
    <property type="molecule type" value="Genomic_DNA"/>
</dbReference>